<evidence type="ECO:0000313" key="9">
    <source>
        <dbReference type="Proteomes" id="UP000095751"/>
    </source>
</evidence>
<dbReference type="InterPro" id="IPR045135">
    <property type="entry name" value="Rpn7_N"/>
</dbReference>
<evidence type="ECO:0000256" key="6">
    <source>
        <dbReference type="SAM" id="MobiDB-lite"/>
    </source>
</evidence>
<dbReference type="InterPro" id="IPR019585">
    <property type="entry name" value="Rpn7/CSN1"/>
</dbReference>
<dbReference type="Proteomes" id="UP000095751">
    <property type="component" value="Unassembled WGS sequence"/>
</dbReference>
<dbReference type="PANTHER" id="PTHR14145">
    <property type="entry name" value="26S PROTESOME SUBUNIT 6"/>
    <property type="match status" value="1"/>
</dbReference>
<dbReference type="Pfam" id="PF10602">
    <property type="entry name" value="RPN7"/>
    <property type="match status" value="1"/>
</dbReference>
<dbReference type="AlphaFoldDB" id="A0A1E7ES87"/>
<dbReference type="KEGG" id="fcy:FRACYDRAFT_264453"/>
<gene>
    <name evidence="8" type="ORF">FRACYDRAFT_264453</name>
</gene>
<proteinExistence type="predicted"/>
<dbReference type="OrthoDB" id="422427at2759"/>
<name>A0A1E7ES87_9STRA</name>
<keyword evidence="3" id="KW-0963">Cytoplasm</keyword>
<keyword evidence="9" id="KW-1185">Reference proteome</keyword>
<feature type="compositionally biased region" description="Acidic residues" evidence="6">
    <location>
        <begin position="505"/>
        <end position="525"/>
    </location>
</feature>
<evidence type="ECO:0000256" key="1">
    <source>
        <dbReference type="ARBA" id="ARBA00004123"/>
    </source>
</evidence>
<comment type="subcellular location">
    <subcellularLocation>
        <location evidence="2">Cytoplasm</location>
    </subcellularLocation>
    <subcellularLocation>
        <location evidence="1">Nucleus</location>
    </subcellularLocation>
</comment>
<keyword evidence="5" id="KW-0539">Nucleus</keyword>
<sequence>MDLESYIGRYSGETRLRRLISIAQGRSVYGAGNNNNSNLNLNLIQRQRALDLAEKQMLKDGNVQLYRQVFAGNGNDSGEDTGGGGRIFDMDLFESRPPLDVNWMNTTETTNRDKRQILEGRLSSAQSRLHKDAIRTAYLALAEHDLRSGRDMKIAPTTTTTTTTTTTNNTITNNDKVIDLVKDSAFTNVNSSLFRAMDYSTSKLQTAQIGLLILESALNAGNFISVPIIRDIGVKVQIAKGIERMVAKDYRGAANAFFPLVMKGSGDSDDSNNNNNNNTHMLHWRGVISPEDVALYAGLMCLVTRDRSKMITLTDDPEALELVPAVKELLVYYSRANYEPCMRAISCIHDSDTSASTSTSTSTSLSQPLLPLGVVVDVYLTPTRWNTLIQTIRENCVVEYLRPYQRVKLESLKDLFFPNSSDDNDNNNNDLDSVIDTLVDLMDRKLLPSTTRLDCREKILFQKQPSQNPTLRINSMEERIMDDSHAMLVRLASLVPGGAAMADSSSDDGDDDDDDEGAYFEDMDAFDGQGGGGGDHDTHMVDVDASAAAHHPAAMNPEDMY</sequence>
<feature type="domain" description="26S proteasome regulatory subunit Rpn7 N-terminal" evidence="7">
    <location>
        <begin position="100"/>
        <end position="310"/>
    </location>
</feature>
<evidence type="ECO:0000313" key="8">
    <source>
        <dbReference type="EMBL" id="OEU08880.1"/>
    </source>
</evidence>
<protein>
    <recommendedName>
        <fullName evidence="7">26S proteasome regulatory subunit Rpn7 N-terminal domain-containing protein</fullName>
    </recommendedName>
</protein>
<evidence type="ECO:0000256" key="2">
    <source>
        <dbReference type="ARBA" id="ARBA00004496"/>
    </source>
</evidence>
<dbReference type="PANTHER" id="PTHR14145:SF2">
    <property type="entry name" value="COP9 SIGNALOSOME COMPLEX SUBUNIT 1"/>
    <property type="match status" value="1"/>
</dbReference>
<evidence type="ECO:0000256" key="3">
    <source>
        <dbReference type="ARBA" id="ARBA00022490"/>
    </source>
</evidence>
<dbReference type="GO" id="GO:0005737">
    <property type="term" value="C:cytoplasm"/>
    <property type="evidence" value="ECO:0007669"/>
    <property type="project" value="UniProtKB-SubCell"/>
</dbReference>
<keyword evidence="4" id="KW-0736">Signalosome</keyword>
<organism evidence="8 9">
    <name type="scientific">Fragilariopsis cylindrus CCMP1102</name>
    <dbReference type="NCBI Taxonomy" id="635003"/>
    <lineage>
        <taxon>Eukaryota</taxon>
        <taxon>Sar</taxon>
        <taxon>Stramenopiles</taxon>
        <taxon>Ochrophyta</taxon>
        <taxon>Bacillariophyta</taxon>
        <taxon>Bacillariophyceae</taxon>
        <taxon>Bacillariophycidae</taxon>
        <taxon>Bacillariales</taxon>
        <taxon>Bacillariaceae</taxon>
        <taxon>Fragilariopsis</taxon>
    </lineage>
</organism>
<dbReference type="InParanoid" id="A0A1E7ES87"/>
<evidence type="ECO:0000256" key="5">
    <source>
        <dbReference type="ARBA" id="ARBA00023242"/>
    </source>
</evidence>
<reference evidence="8 9" key="1">
    <citation type="submission" date="2016-09" db="EMBL/GenBank/DDBJ databases">
        <title>Extensive genetic diversity and differential bi-allelic expression allows diatom success in the polar Southern Ocean.</title>
        <authorList>
            <consortium name="DOE Joint Genome Institute"/>
            <person name="Mock T."/>
            <person name="Otillar R.P."/>
            <person name="Strauss J."/>
            <person name="Dupont C."/>
            <person name="Frickenhaus S."/>
            <person name="Maumus F."/>
            <person name="Mcmullan M."/>
            <person name="Sanges R."/>
            <person name="Schmutz J."/>
            <person name="Toseland A."/>
            <person name="Valas R."/>
            <person name="Veluchamy A."/>
            <person name="Ward B.J."/>
            <person name="Allen A."/>
            <person name="Barry K."/>
            <person name="Falciatore A."/>
            <person name="Ferrante M."/>
            <person name="Fortunato A.E."/>
            <person name="Gloeckner G."/>
            <person name="Gruber A."/>
            <person name="Hipkin R."/>
            <person name="Janech M."/>
            <person name="Kroth P."/>
            <person name="Leese F."/>
            <person name="Lindquist E."/>
            <person name="Lyon B.R."/>
            <person name="Martin J."/>
            <person name="Mayer C."/>
            <person name="Parker M."/>
            <person name="Quesneville H."/>
            <person name="Raymond J."/>
            <person name="Uhlig C."/>
            <person name="Valentin K.U."/>
            <person name="Worden A.Z."/>
            <person name="Armbrust E.V."/>
            <person name="Bowler C."/>
            <person name="Green B."/>
            <person name="Moulton V."/>
            <person name="Van Oosterhout C."/>
            <person name="Grigoriev I."/>
        </authorList>
    </citation>
    <scope>NUCLEOTIDE SEQUENCE [LARGE SCALE GENOMIC DNA]</scope>
    <source>
        <strain evidence="8 9">CCMP1102</strain>
    </source>
</reference>
<evidence type="ECO:0000256" key="4">
    <source>
        <dbReference type="ARBA" id="ARBA00022790"/>
    </source>
</evidence>
<dbReference type="GO" id="GO:0008180">
    <property type="term" value="C:COP9 signalosome"/>
    <property type="evidence" value="ECO:0007669"/>
    <property type="project" value="UniProtKB-KW"/>
</dbReference>
<feature type="region of interest" description="Disordered" evidence="6">
    <location>
        <begin position="499"/>
        <end position="561"/>
    </location>
</feature>
<feature type="compositionally biased region" description="Low complexity" evidence="6">
    <location>
        <begin position="543"/>
        <end position="554"/>
    </location>
</feature>
<evidence type="ECO:0000259" key="7">
    <source>
        <dbReference type="Pfam" id="PF10602"/>
    </source>
</evidence>
<dbReference type="EMBL" id="KV784378">
    <property type="protein sequence ID" value="OEU08880.1"/>
    <property type="molecule type" value="Genomic_DNA"/>
</dbReference>
<dbReference type="Gene3D" id="1.25.40.570">
    <property type="match status" value="2"/>
</dbReference>
<accession>A0A1E7ES87</accession>